<name>A0ABR2EDI2_9ROSI</name>
<dbReference type="InterPro" id="IPR009060">
    <property type="entry name" value="UBA-like_sf"/>
</dbReference>
<organism evidence="4 5">
    <name type="scientific">Hibiscus sabdariffa</name>
    <name type="common">roselle</name>
    <dbReference type="NCBI Taxonomy" id="183260"/>
    <lineage>
        <taxon>Eukaryota</taxon>
        <taxon>Viridiplantae</taxon>
        <taxon>Streptophyta</taxon>
        <taxon>Embryophyta</taxon>
        <taxon>Tracheophyta</taxon>
        <taxon>Spermatophyta</taxon>
        <taxon>Magnoliopsida</taxon>
        <taxon>eudicotyledons</taxon>
        <taxon>Gunneridae</taxon>
        <taxon>Pentapetalae</taxon>
        <taxon>rosids</taxon>
        <taxon>malvids</taxon>
        <taxon>Malvales</taxon>
        <taxon>Malvaceae</taxon>
        <taxon>Malvoideae</taxon>
        <taxon>Hibiscus</taxon>
    </lineage>
</organism>
<comment type="caution">
    <text evidence="4">The sequence shown here is derived from an EMBL/GenBank/DDBJ whole genome shotgun (WGS) entry which is preliminary data.</text>
</comment>
<keyword evidence="2" id="KW-0808">Transferase</keyword>
<evidence type="ECO:0000256" key="2">
    <source>
        <dbReference type="ARBA" id="ARBA00022603"/>
    </source>
</evidence>
<dbReference type="SUPFAM" id="SSF46934">
    <property type="entry name" value="UBA-like"/>
    <property type="match status" value="1"/>
</dbReference>
<evidence type="ECO:0000256" key="1">
    <source>
        <dbReference type="ARBA" id="ARBA00010815"/>
    </source>
</evidence>
<accession>A0ABR2EDI2</accession>
<evidence type="ECO:0000313" key="5">
    <source>
        <dbReference type="Proteomes" id="UP001472677"/>
    </source>
</evidence>
<evidence type="ECO:0000313" key="4">
    <source>
        <dbReference type="EMBL" id="KAK8557562.1"/>
    </source>
</evidence>
<dbReference type="Gene3D" id="1.10.8.10">
    <property type="entry name" value="DNA helicase RuvA subunit, C-terminal domain"/>
    <property type="match status" value="1"/>
</dbReference>
<gene>
    <name evidence="4" type="ORF">V6N12_009792</name>
</gene>
<comment type="similarity">
    <text evidence="1">Belongs to the CFA/CMAS family.</text>
</comment>
<keyword evidence="3" id="KW-0949">S-adenosyl-L-methionine</keyword>
<protein>
    <submittedName>
        <fullName evidence="4">Uncharacterized protein</fullName>
    </submittedName>
</protein>
<reference evidence="4 5" key="1">
    <citation type="journal article" date="2024" name="G3 (Bethesda)">
        <title>Genome assembly of Hibiscus sabdariffa L. provides insights into metabolisms of medicinal natural products.</title>
        <authorList>
            <person name="Kim T."/>
        </authorList>
    </citation>
    <scope>NUCLEOTIDE SEQUENCE [LARGE SCALE GENOMIC DNA]</scope>
    <source>
        <strain evidence="4">TK-2024</strain>
        <tissue evidence="4">Old leaves</tissue>
    </source>
</reference>
<keyword evidence="5" id="KW-1185">Reference proteome</keyword>
<dbReference type="Proteomes" id="UP001472677">
    <property type="component" value="Unassembled WGS sequence"/>
</dbReference>
<evidence type="ECO:0000256" key="3">
    <source>
        <dbReference type="ARBA" id="ARBA00022691"/>
    </source>
</evidence>
<dbReference type="EMBL" id="JBBPBM010000016">
    <property type="protein sequence ID" value="KAK8557562.1"/>
    <property type="molecule type" value="Genomic_DNA"/>
</dbReference>
<dbReference type="PANTHER" id="PTHR43832:SF1">
    <property type="entry name" value="S-ADENOSYL-L-METHIONINE-DEPENDENT METHYLTRANSFERASES SUPERFAMILY PROTEIN"/>
    <property type="match status" value="1"/>
</dbReference>
<keyword evidence="2" id="KW-0489">Methyltransferase</keyword>
<sequence length="123" mass="14159">MGFSDMQENIRALRVTSGNVHAANVEIIVADISTFEMEASLDMIYSIEMFELKRMEKNLAAIKPIMKTTYGMDQAVKWIVYWQTVFIAVVELFGYNGEEWMVAVFLFKKKCSPQCSFPPLKEK</sequence>
<proteinExistence type="inferred from homology"/>
<dbReference type="PANTHER" id="PTHR43832">
    <property type="match status" value="1"/>
</dbReference>